<reference evidence="3" key="1">
    <citation type="journal article" date="2020" name="mSystems">
        <title>Genome- and Community-Level Interaction Insights into Carbon Utilization and Element Cycling Functions of Hydrothermarchaeota in Hydrothermal Sediment.</title>
        <authorList>
            <person name="Zhou Z."/>
            <person name="Liu Y."/>
            <person name="Xu W."/>
            <person name="Pan J."/>
            <person name="Luo Z.H."/>
            <person name="Li M."/>
        </authorList>
    </citation>
    <scope>NUCLEOTIDE SEQUENCE [LARGE SCALE GENOMIC DNA]</scope>
    <source>
        <strain evidence="3">SpSt-210</strain>
    </source>
</reference>
<proteinExistence type="predicted"/>
<dbReference type="InterPro" id="IPR000120">
    <property type="entry name" value="Amidase"/>
</dbReference>
<organism evidence="3">
    <name type="scientific">Thermorudis peleae</name>
    <dbReference type="NCBI Taxonomy" id="1382356"/>
    <lineage>
        <taxon>Bacteria</taxon>
        <taxon>Pseudomonadati</taxon>
        <taxon>Thermomicrobiota</taxon>
        <taxon>Thermomicrobia</taxon>
        <taxon>Thermomicrobia incertae sedis</taxon>
        <taxon>Thermorudis</taxon>
    </lineage>
</organism>
<dbReference type="GO" id="GO:0003824">
    <property type="term" value="F:catalytic activity"/>
    <property type="evidence" value="ECO:0007669"/>
    <property type="project" value="InterPro"/>
</dbReference>
<dbReference type="Pfam" id="PF01425">
    <property type="entry name" value="Amidase"/>
    <property type="match status" value="1"/>
</dbReference>
<dbReference type="PROSITE" id="PS00571">
    <property type="entry name" value="AMIDASES"/>
    <property type="match status" value="1"/>
</dbReference>
<dbReference type="Gene3D" id="3.90.1300.10">
    <property type="entry name" value="Amidase signature (AS) domain"/>
    <property type="match status" value="1"/>
</dbReference>
<sequence>MTAPEDVAGLLDRMRVNLRQAGIQVADETLELVAQRGFLSTPLAFQQIVEEAPADITPDYLDLAGQSLGDAAQPARTTGEQPVAPPATAAAREPGYPTLAELAARLRRREVSSVELTEQALARIQERDPVLNAFQLVLAEEALAAARQADRELGAGQDRGPLHGIPIAVKDLLAVAGTATTAGSKILAGWRTDFDAAAVERLRQAGAVIVGKTRLSEFAYSGASNNAHYGPTRNPWNLDHDTGGSSSGSAAVVADGMAIAALGSDTGGSVRIPAAFCGLVGLKPTFGRISLHGAIPLAWSLDHLGPMTRSVADAAILFQILAGPDPRDGRTRPVPVPDVEAALRGGVEGLRVGVLRDDGSGEPLGMPEALDAWRVGLAALERAGATLVELDLPELSRLRVLNTALIAQEAVAFHLPWLRERLDDYGEFARLRLLTSFAYGPADFVRAQQLRQALRRRCEQIFERVDLLSTPTAPYGAPALGDPARNSWFTAPFNALGWPAITVPVGLTAERLPLGLQLAGRPWDEATVLRAAAVVEEAGPWPGGIP</sequence>
<dbReference type="InterPro" id="IPR036928">
    <property type="entry name" value="AS_sf"/>
</dbReference>
<dbReference type="PANTHER" id="PTHR11895:SF176">
    <property type="entry name" value="AMIDASE AMID-RELATED"/>
    <property type="match status" value="1"/>
</dbReference>
<dbReference type="InterPro" id="IPR023631">
    <property type="entry name" value="Amidase_dom"/>
</dbReference>
<dbReference type="PANTHER" id="PTHR11895">
    <property type="entry name" value="TRANSAMIDASE"/>
    <property type="match status" value="1"/>
</dbReference>
<dbReference type="SUPFAM" id="SSF75304">
    <property type="entry name" value="Amidase signature (AS) enzymes"/>
    <property type="match status" value="1"/>
</dbReference>
<comment type="caution">
    <text evidence="3">The sequence shown here is derived from an EMBL/GenBank/DDBJ whole genome shotgun (WGS) entry which is preliminary data.</text>
</comment>
<evidence type="ECO:0000256" key="1">
    <source>
        <dbReference type="SAM" id="MobiDB-lite"/>
    </source>
</evidence>
<name>A0A831TCL1_9BACT</name>
<evidence type="ECO:0000313" key="3">
    <source>
        <dbReference type="EMBL" id="HEG92083.1"/>
    </source>
</evidence>
<feature type="domain" description="Amidase" evidence="2">
    <location>
        <begin position="115"/>
        <end position="529"/>
    </location>
</feature>
<accession>A0A831TCL1</accession>
<dbReference type="InterPro" id="IPR020556">
    <property type="entry name" value="Amidase_CS"/>
</dbReference>
<evidence type="ECO:0000259" key="2">
    <source>
        <dbReference type="Pfam" id="PF01425"/>
    </source>
</evidence>
<gene>
    <name evidence="3" type="ORF">ENP34_11705</name>
</gene>
<feature type="region of interest" description="Disordered" evidence="1">
    <location>
        <begin position="70"/>
        <end position="91"/>
    </location>
</feature>
<protein>
    <submittedName>
        <fullName evidence="3">Amidase</fullName>
    </submittedName>
</protein>
<dbReference type="AlphaFoldDB" id="A0A831TCL1"/>
<dbReference type="EMBL" id="DSIY01000272">
    <property type="protein sequence ID" value="HEG92083.1"/>
    <property type="molecule type" value="Genomic_DNA"/>
</dbReference>